<feature type="transmembrane region" description="Helical" evidence="4">
    <location>
        <begin position="124"/>
        <end position="145"/>
    </location>
</feature>
<gene>
    <name evidence="6" type="ORF">AUCHE_05_00340</name>
</gene>
<dbReference type="GO" id="GO:0005507">
    <property type="term" value="F:copper ion binding"/>
    <property type="evidence" value="ECO:0007669"/>
    <property type="project" value="InterPro"/>
</dbReference>
<dbReference type="InterPro" id="IPR014755">
    <property type="entry name" value="Cu-Rt/internalin_Ig-like"/>
</dbReference>
<dbReference type="AlphaFoldDB" id="K6VP38"/>
<name>K6VP38_9MICO</name>
<protein>
    <recommendedName>
        <fullName evidence="5">CopC domain-containing protein</fullName>
    </recommendedName>
</protein>
<feature type="compositionally biased region" description="Low complexity" evidence="3">
    <location>
        <begin position="85"/>
        <end position="112"/>
    </location>
</feature>
<accession>K6VP38</accession>
<feature type="domain" description="CopC" evidence="5">
    <location>
        <begin position="2"/>
        <end position="79"/>
    </location>
</feature>
<proteinExistence type="predicted"/>
<evidence type="ECO:0000256" key="2">
    <source>
        <dbReference type="ARBA" id="ARBA00023008"/>
    </source>
</evidence>
<reference evidence="6 7" key="1">
    <citation type="submission" date="2012-08" db="EMBL/GenBank/DDBJ databases">
        <title>Whole genome shotgun sequence of Austwickia chelonae NBRC 105200.</title>
        <authorList>
            <person name="Yoshida I."/>
            <person name="Hosoyama A."/>
            <person name="Tsuchikane K."/>
            <person name="Katsumata H."/>
            <person name="Ando Y."/>
            <person name="Ohji S."/>
            <person name="Hamada M."/>
            <person name="Tamura T."/>
            <person name="Yamazoe A."/>
            <person name="Yamazaki S."/>
            <person name="Fujita N."/>
        </authorList>
    </citation>
    <scope>NUCLEOTIDE SEQUENCE [LARGE SCALE GENOMIC DNA]</scope>
    <source>
        <strain evidence="6 7">NBRC 105200</strain>
    </source>
</reference>
<dbReference type="STRING" id="100225.SAMN05421595_0945"/>
<keyword evidence="1" id="KW-0732">Signal</keyword>
<organism evidence="6 7">
    <name type="scientific">Austwickia chelonae NBRC 105200</name>
    <dbReference type="NCBI Taxonomy" id="1184607"/>
    <lineage>
        <taxon>Bacteria</taxon>
        <taxon>Bacillati</taxon>
        <taxon>Actinomycetota</taxon>
        <taxon>Actinomycetes</taxon>
        <taxon>Micrococcales</taxon>
        <taxon>Dermatophilaceae</taxon>
        <taxon>Austwickia</taxon>
    </lineage>
</organism>
<keyword evidence="7" id="KW-1185">Reference proteome</keyword>
<evidence type="ECO:0000259" key="5">
    <source>
        <dbReference type="Pfam" id="PF04234"/>
    </source>
</evidence>
<keyword evidence="4" id="KW-0472">Membrane</keyword>
<evidence type="ECO:0000313" key="7">
    <source>
        <dbReference type="Proteomes" id="UP000008495"/>
    </source>
</evidence>
<keyword evidence="4" id="KW-0812">Transmembrane</keyword>
<evidence type="ECO:0000256" key="4">
    <source>
        <dbReference type="SAM" id="Phobius"/>
    </source>
</evidence>
<sequence>METLPESATLTFNEEVHPKFVQAVVAPASGEARSASAVAQGPKVVVALPQDLGGGKITVRYRVVSKDGHPISGEISFTVPGGQGPAQPGADRSSGAAGSSTSTGGVPSSDPGRPVTTAQGSDTVAVYLLTGGAAVLLMTLGFLVYRWDRQRDPQ</sequence>
<evidence type="ECO:0000313" key="6">
    <source>
        <dbReference type="EMBL" id="GAB77130.1"/>
    </source>
</evidence>
<dbReference type="EMBL" id="BAGZ01000005">
    <property type="protein sequence ID" value="GAB77130.1"/>
    <property type="molecule type" value="Genomic_DNA"/>
</dbReference>
<keyword evidence="4" id="KW-1133">Transmembrane helix</keyword>
<dbReference type="Gene3D" id="2.60.40.1220">
    <property type="match status" value="1"/>
</dbReference>
<evidence type="ECO:0000256" key="1">
    <source>
        <dbReference type="ARBA" id="ARBA00022729"/>
    </source>
</evidence>
<dbReference type="SUPFAM" id="SSF81296">
    <property type="entry name" value="E set domains"/>
    <property type="match status" value="1"/>
</dbReference>
<dbReference type="Proteomes" id="UP000008495">
    <property type="component" value="Unassembled WGS sequence"/>
</dbReference>
<comment type="caution">
    <text evidence="6">The sequence shown here is derived from an EMBL/GenBank/DDBJ whole genome shotgun (WGS) entry which is preliminary data.</text>
</comment>
<dbReference type="GO" id="GO:0046688">
    <property type="term" value="P:response to copper ion"/>
    <property type="evidence" value="ECO:0007669"/>
    <property type="project" value="InterPro"/>
</dbReference>
<dbReference type="eggNOG" id="COG2372">
    <property type="taxonomic scope" value="Bacteria"/>
</dbReference>
<dbReference type="InterPro" id="IPR007348">
    <property type="entry name" value="CopC_dom"/>
</dbReference>
<dbReference type="InterPro" id="IPR014756">
    <property type="entry name" value="Ig_E-set"/>
</dbReference>
<feature type="region of interest" description="Disordered" evidence="3">
    <location>
        <begin position="70"/>
        <end position="117"/>
    </location>
</feature>
<evidence type="ECO:0000256" key="3">
    <source>
        <dbReference type="SAM" id="MobiDB-lite"/>
    </source>
</evidence>
<dbReference type="Pfam" id="PF04234">
    <property type="entry name" value="CopC"/>
    <property type="match status" value="1"/>
</dbReference>
<keyword evidence="2" id="KW-0186">Copper</keyword>
<dbReference type="GO" id="GO:0042597">
    <property type="term" value="C:periplasmic space"/>
    <property type="evidence" value="ECO:0007669"/>
    <property type="project" value="InterPro"/>
</dbReference>